<feature type="transmembrane region" description="Helical" evidence="6">
    <location>
        <begin position="455"/>
        <end position="473"/>
    </location>
</feature>
<feature type="transmembrane region" description="Helical" evidence="6">
    <location>
        <begin position="59"/>
        <end position="79"/>
    </location>
</feature>
<keyword evidence="8" id="KW-1185">Reference proteome</keyword>
<dbReference type="Gene3D" id="1.20.1740.10">
    <property type="entry name" value="Amino acid/polyamine transporter I"/>
    <property type="match status" value="1"/>
</dbReference>
<keyword evidence="3 6" id="KW-1133">Transmembrane helix</keyword>
<proteinExistence type="predicted"/>
<feature type="transmembrane region" description="Helical" evidence="6">
    <location>
        <begin position="384"/>
        <end position="404"/>
    </location>
</feature>
<evidence type="ECO:0000256" key="1">
    <source>
        <dbReference type="ARBA" id="ARBA00004141"/>
    </source>
</evidence>
<feature type="transmembrane region" description="Helical" evidence="6">
    <location>
        <begin position="410"/>
        <end position="435"/>
    </location>
</feature>
<dbReference type="AlphaFoldDB" id="A0AAF0Y8V6"/>
<feature type="compositionally biased region" description="Polar residues" evidence="5">
    <location>
        <begin position="558"/>
        <end position="573"/>
    </location>
</feature>
<feature type="transmembrane region" description="Helical" evidence="6">
    <location>
        <begin position="485"/>
        <end position="508"/>
    </location>
</feature>
<dbReference type="GO" id="GO:0015179">
    <property type="term" value="F:L-amino acid transmembrane transporter activity"/>
    <property type="evidence" value="ECO:0007669"/>
    <property type="project" value="TreeGrafter"/>
</dbReference>
<evidence type="ECO:0000313" key="7">
    <source>
        <dbReference type="EMBL" id="WOO79073.1"/>
    </source>
</evidence>
<feature type="region of interest" description="Disordered" evidence="5">
    <location>
        <begin position="548"/>
        <end position="573"/>
    </location>
</feature>
<accession>A0AAF0Y8V6</accession>
<feature type="transmembrane region" description="Helical" evidence="6">
    <location>
        <begin position="204"/>
        <end position="227"/>
    </location>
</feature>
<feature type="transmembrane region" description="Helical" evidence="6">
    <location>
        <begin position="139"/>
        <end position="161"/>
    </location>
</feature>
<dbReference type="InterPro" id="IPR050598">
    <property type="entry name" value="AminoAcid_Transporter"/>
</dbReference>
<dbReference type="PANTHER" id="PTHR11785">
    <property type="entry name" value="AMINO ACID TRANSPORTER"/>
    <property type="match status" value="1"/>
</dbReference>
<reference evidence="7" key="1">
    <citation type="submission" date="2023-10" db="EMBL/GenBank/DDBJ databases">
        <authorList>
            <person name="Noh H."/>
        </authorList>
    </citation>
    <scope>NUCLEOTIDE SEQUENCE</scope>
    <source>
        <strain evidence="7">DUCC4014</strain>
    </source>
</reference>
<keyword evidence="4 6" id="KW-0472">Membrane</keyword>
<evidence type="ECO:0000256" key="2">
    <source>
        <dbReference type="ARBA" id="ARBA00022692"/>
    </source>
</evidence>
<feature type="transmembrane region" description="Helical" evidence="6">
    <location>
        <begin position="181"/>
        <end position="198"/>
    </location>
</feature>
<comment type="subcellular location">
    <subcellularLocation>
        <location evidence="1">Membrane</location>
        <topology evidence="1">Multi-pass membrane protein</topology>
    </subcellularLocation>
</comment>
<feature type="transmembrane region" description="Helical" evidence="6">
    <location>
        <begin position="291"/>
        <end position="310"/>
    </location>
</feature>
<evidence type="ECO:0000256" key="5">
    <source>
        <dbReference type="SAM" id="MobiDB-lite"/>
    </source>
</evidence>
<feature type="transmembrane region" description="Helical" evidence="6">
    <location>
        <begin position="91"/>
        <end position="113"/>
    </location>
</feature>
<dbReference type="GeneID" id="87805856"/>
<sequence>MSRRDSEKSSIIDETGAERHFIHAQLDYVGEKGGNEADETIQTTAGAPVEVRNPLGYNVGFWTTLLINVSHLVGTGIFSTPSNILTQTGSVGLSLIFWVIGFLINLTGISVYLELASYYPSRSGSEVVYLEQAYPHPKYLFPVAFAVNGVLLTFSSSNAIVCGQYVFRVANVSASAWAQKGVAIAAMTLVCATIIVSTKWSLRIINAAGVLKLATLIFMTITGFVVLSGKTHIPNPKANFQDSFKGTNKDAYSLSNGLVSVLFAYGGYANSFNLVNEVKDPIRTIKKTSNAALISVAVLYLLVNVAYLTAVPAADIKKSSQTTAALFFKNVFGTKAGQALSIIPALSALGNMLASVTANSRMIREIGRQGLLPFPRFWVSTRPFGSPLGPLLIIWLMTVLMISAPPAGQAFNFLVALKSYPDSFFLALMTFGLFLIRRQRQRANLPRTQYRSWSWVAIVFFLAKIFLLVMPWVPPKGTLKSTSFGFFYATSSLTGLGIIGLCGLYYLLWTKILPRLGGYQIRQTVIQLSDGALSSYMLKVPNADVEEWDRKHDPSGRSIDSGSEPVTRTVNLV</sequence>
<dbReference type="Pfam" id="PF13520">
    <property type="entry name" value="AA_permease_2"/>
    <property type="match status" value="1"/>
</dbReference>
<dbReference type="GO" id="GO:0016020">
    <property type="term" value="C:membrane"/>
    <property type="evidence" value="ECO:0007669"/>
    <property type="project" value="UniProtKB-SubCell"/>
</dbReference>
<dbReference type="EMBL" id="CP086715">
    <property type="protein sequence ID" value="WOO79073.1"/>
    <property type="molecule type" value="Genomic_DNA"/>
</dbReference>
<evidence type="ECO:0000313" key="8">
    <source>
        <dbReference type="Proteomes" id="UP000827549"/>
    </source>
</evidence>
<name>A0AAF0Y8V6_9TREE</name>
<feature type="transmembrane region" description="Helical" evidence="6">
    <location>
        <begin position="342"/>
        <end position="363"/>
    </location>
</feature>
<dbReference type="RefSeq" id="XP_062625105.1">
    <property type="nucleotide sequence ID" value="XM_062769121.1"/>
</dbReference>
<dbReference type="PANTHER" id="PTHR11785:SF353">
    <property type="entry name" value="METHIONINE TRANSPORTER (EUROFUNG)"/>
    <property type="match status" value="1"/>
</dbReference>
<gene>
    <name evidence="7" type="primary">MUP1_1</name>
    <name evidence="7" type="ORF">LOC62_02G002609</name>
</gene>
<protein>
    <submittedName>
        <fullName evidence="7">High-affinity methionine permease</fullName>
    </submittedName>
</protein>
<evidence type="ECO:0000256" key="4">
    <source>
        <dbReference type="ARBA" id="ARBA00023136"/>
    </source>
</evidence>
<dbReference type="Proteomes" id="UP000827549">
    <property type="component" value="Chromosome 2"/>
</dbReference>
<evidence type="ECO:0000256" key="6">
    <source>
        <dbReference type="SAM" id="Phobius"/>
    </source>
</evidence>
<keyword evidence="2 6" id="KW-0812">Transmembrane</keyword>
<organism evidence="7 8">
    <name type="scientific">Vanrija pseudolonga</name>
    <dbReference type="NCBI Taxonomy" id="143232"/>
    <lineage>
        <taxon>Eukaryota</taxon>
        <taxon>Fungi</taxon>
        <taxon>Dikarya</taxon>
        <taxon>Basidiomycota</taxon>
        <taxon>Agaricomycotina</taxon>
        <taxon>Tremellomycetes</taxon>
        <taxon>Trichosporonales</taxon>
        <taxon>Trichosporonaceae</taxon>
        <taxon>Vanrija</taxon>
    </lineage>
</organism>
<dbReference type="InterPro" id="IPR002293">
    <property type="entry name" value="AA/rel_permease1"/>
</dbReference>
<evidence type="ECO:0000256" key="3">
    <source>
        <dbReference type="ARBA" id="ARBA00022989"/>
    </source>
</evidence>